<accession>A0ABV0EG25</accession>
<name>A0ABV0EG25_9BURK</name>
<evidence type="ECO:0000313" key="2">
    <source>
        <dbReference type="Proteomes" id="UP001482231"/>
    </source>
</evidence>
<dbReference type="RefSeq" id="WP_347308724.1">
    <property type="nucleotide sequence ID" value="NZ_JBAJEX010000009.1"/>
</dbReference>
<organism evidence="1 2">
    <name type="scientific">Thiobacter aerophilum</name>
    <dbReference type="NCBI Taxonomy" id="3121275"/>
    <lineage>
        <taxon>Bacteria</taxon>
        <taxon>Pseudomonadati</taxon>
        <taxon>Pseudomonadota</taxon>
        <taxon>Betaproteobacteria</taxon>
        <taxon>Burkholderiales</taxon>
        <taxon>Thiobacteraceae</taxon>
        <taxon>Thiobacter</taxon>
    </lineage>
</organism>
<reference evidence="1 2" key="1">
    <citation type="submission" date="2024-02" db="EMBL/GenBank/DDBJ databases">
        <title>New thermophilic sulfur-oxidizing bacteria from a hot springs of the Uzon caldera (Kamchatka, Russia).</title>
        <authorList>
            <person name="Dukat A.M."/>
            <person name="Elcheninov A.G."/>
            <person name="Frolov E.N."/>
        </authorList>
    </citation>
    <scope>NUCLEOTIDE SEQUENCE [LARGE SCALE GENOMIC DNA]</scope>
    <source>
        <strain evidence="1 2">AK1</strain>
    </source>
</reference>
<dbReference type="EMBL" id="JBAJEX010000009">
    <property type="protein sequence ID" value="MEO1767611.1"/>
    <property type="molecule type" value="Genomic_DNA"/>
</dbReference>
<keyword evidence="2" id="KW-1185">Reference proteome</keyword>
<gene>
    <name evidence="1" type="ORF">V6E02_10355</name>
</gene>
<evidence type="ECO:0000313" key="1">
    <source>
        <dbReference type="EMBL" id="MEO1767611.1"/>
    </source>
</evidence>
<proteinExistence type="predicted"/>
<comment type="caution">
    <text evidence="1">The sequence shown here is derived from an EMBL/GenBank/DDBJ whole genome shotgun (WGS) entry which is preliminary data.</text>
</comment>
<sequence>MERGPIEITVEQLRSLIGLRVLYRSEPHVVIEVIEDERALVLAPEGCGPSIQADAYGNARRRARTLITVPVLSADRTALHADFLDLDLP</sequence>
<dbReference type="Proteomes" id="UP001482231">
    <property type="component" value="Unassembled WGS sequence"/>
</dbReference>
<protein>
    <submittedName>
        <fullName evidence="1">Uncharacterized protein</fullName>
    </submittedName>
</protein>